<evidence type="ECO:0000256" key="2">
    <source>
        <dbReference type="SAM" id="SignalP"/>
    </source>
</evidence>
<accession>A0A5C5Z8E9</accession>
<feature type="region of interest" description="Disordered" evidence="1">
    <location>
        <begin position="769"/>
        <end position="791"/>
    </location>
</feature>
<keyword evidence="2" id="KW-0732">Signal</keyword>
<dbReference type="Gene3D" id="2.160.20.10">
    <property type="entry name" value="Single-stranded right-handed beta-helix, Pectin lyase-like"/>
    <property type="match status" value="2"/>
</dbReference>
<dbReference type="EMBL" id="SJPJ01000001">
    <property type="protein sequence ID" value="TWT83508.1"/>
    <property type="molecule type" value="Genomic_DNA"/>
</dbReference>
<dbReference type="SUPFAM" id="SSF49785">
    <property type="entry name" value="Galactose-binding domain-like"/>
    <property type="match status" value="1"/>
</dbReference>
<organism evidence="3 4">
    <name type="scientific">Novipirellula herctigrandis</name>
    <dbReference type="NCBI Taxonomy" id="2527986"/>
    <lineage>
        <taxon>Bacteria</taxon>
        <taxon>Pseudomonadati</taxon>
        <taxon>Planctomycetota</taxon>
        <taxon>Planctomycetia</taxon>
        <taxon>Pirellulales</taxon>
        <taxon>Pirellulaceae</taxon>
        <taxon>Novipirellula</taxon>
    </lineage>
</organism>
<dbReference type="RefSeq" id="WP_146400725.1">
    <property type="nucleotide sequence ID" value="NZ_SJPJ01000001.1"/>
</dbReference>
<evidence type="ECO:0000313" key="3">
    <source>
        <dbReference type="EMBL" id="TWT83508.1"/>
    </source>
</evidence>
<evidence type="ECO:0000313" key="4">
    <source>
        <dbReference type="Proteomes" id="UP000315010"/>
    </source>
</evidence>
<dbReference type="Proteomes" id="UP000315010">
    <property type="component" value="Unassembled WGS sequence"/>
</dbReference>
<comment type="caution">
    <text evidence="3">The sequence shown here is derived from an EMBL/GenBank/DDBJ whole genome shotgun (WGS) entry which is preliminary data.</text>
</comment>
<reference evidence="3 4" key="1">
    <citation type="submission" date="2019-02" db="EMBL/GenBank/DDBJ databases">
        <title>Deep-cultivation of Planctomycetes and their phenomic and genomic characterization uncovers novel biology.</title>
        <authorList>
            <person name="Wiegand S."/>
            <person name="Jogler M."/>
            <person name="Boedeker C."/>
            <person name="Pinto D."/>
            <person name="Vollmers J."/>
            <person name="Rivas-Marin E."/>
            <person name="Kohn T."/>
            <person name="Peeters S.H."/>
            <person name="Heuer A."/>
            <person name="Rast P."/>
            <person name="Oberbeckmann S."/>
            <person name="Bunk B."/>
            <person name="Jeske O."/>
            <person name="Meyerdierks A."/>
            <person name="Storesund J.E."/>
            <person name="Kallscheuer N."/>
            <person name="Luecker S."/>
            <person name="Lage O.M."/>
            <person name="Pohl T."/>
            <person name="Merkel B.J."/>
            <person name="Hornburger P."/>
            <person name="Mueller R.-W."/>
            <person name="Bruemmer F."/>
            <person name="Labrenz M."/>
            <person name="Spormann A.M."/>
            <person name="Op Den Camp H."/>
            <person name="Overmann J."/>
            <person name="Amann R."/>
            <person name="Jetten M.S.M."/>
            <person name="Mascher T."/>
            <person name="Medema M.H."/>
            <person name="Devos D.P."/>
            <person name="Kaster A.-K."/>
            <person name="Ovreas L."/>
            <person name="Rohde M."/>
            <person name="Galperin M.Y."/>
            <person name="Jogler C."/>
        </authorList>
    </citation>
    <scope>NUCLEOTIDE SEQUENCE [LARGE SCALE GENOMIC DNA]</scope>
    <source>
        <strain evidence="3 4">CA13</strain>
    </source>
</reference>
<feature type="signal peptide" evidence="2">
    <location>
        <begin position="1"/>
        <end position="19"/>
    </location>
</feature>
<dbReference type="PROSITE" id="PS51257">
    <property type="entry name" value="PROKAR_LIPOPROTEIN"/>
    <property type="match status" value="1"/>
</dbReference>
<dbReference type="OrthoDB" id="5488826at2"/>
<name>A0A5C5Z8E9_9BACT</name>
<dbReference type="Gene3D" id="2.60.120.260">
    <property type="entry name" value="Galactose-binding domain-like"/>
    <property type="match status" value="1"/>
</dbReference>
<dbReference type="InterPro" id="IPR008979">
    <property type="entry name" value="Galactose-bd-like_sf"/>
</dbReference>
<proteinExistence type="predicted"/>
<sequence precursor="true">MIRLSILLCLLLTACTTSAGDTIIPIPNGDFEKGLDGWKIPASEKISSLSSDKAANGKYSLRIADHDKNHGSNVTGPRVAIPGSGYYQVRGKVFAVSGEGLGLYLHVFDKDGNTISPGEYHVFALGGSDKTWRNFEHQIYLPRKVAYIELQIHSYNAAIVDAYLDDLHIVRRDIATDAPPWKGQYKRKPHEQDSLTAADVVGPDGIVYPDWRHAGVQGGIPKVAAQARLENFGGIADDGKDDSVALQTACDSVGNLGGGAVILGSGNYHLDQPVTIKHSGVVIRGQGHPNTRLLFRFDIPAPGAAFYGIDDGKVGNNTILQLHCRPTDLMTMQIDCDGKTLASWTRSTHSGNTYSMSMHGREINQKLGQGTHTLIGTGTYRDGQLVSCKCLIDANPNYTESTPQSRTIDGVITFSGNGKSGPHIKLLQDGKRGDTTLNVSDSRNLTAGEYIALDAPATKRWKAITQNLCKWGTYRRNIYKIEAVVGNIVQINQPLRIDFPVIDGAYVQKTHLIERCGIEDLYIEQTANLWITTVMFKNASNCWGRGVKIKNCGRNPIYSNDAKWCEIRDCVFEDAWFKGGGGTAYTGWERSWDCLMENVETFRFRHAPLFQWAASGNVIRKSVFHDSDGQWHSGWTNENLMEQCVITSRRGHGAYGYGLWASPPEDTAHGPNGPRNVVYNCDITSERAGLWMGGMNENWLILHNRFCVDKGEGVFAKTSSFDHIIKGNVFILKDKLSPMTTLVTSDCIGVELIDNQIFGGNGTIASGDGTPAANQGNRSFPLREAARPTPDVPSIFKWQRENLN</sequence>
<feature type="chain" id="PRO_5023087924" evidence="2">
    <location>
        <begin position="20"/>
        <end position="804"/>
    </location>
</feature>
<evidence type="ECO:0000256" key="1">
    <source>
        <dbReference type="SAM" id="MobiDB-lite"/>
    </source>
</evidence>
<dbReference type="AlphaFoldDB" id="A0A5C5Z8E9"/>
<keyword evidence="4" id="KW-1185">Reference proteome</keyword>
<dbReference type="InterPro" id="IPR011050">
    <property type="entry name" value="Pectin_lyase_fold/virulence"/>
</dbReference>
<gene>
    <name evidence="3" type="ORF">CA13_49730</name>
</gene>
<protein>
    <submittedName>
        <fullName evidence="3">Uncharacterized protein</fullName>
    </submittedName>
</protein>
<dbReference type="InterPro" id="IPR012334">
    <property type="entry name" value="Pectin_lyas_fold"/>
</dbReference>
<dbReference type="SUPFAM" id="SSF51126">
    <property type="entry name" value="Pectin lyase-like"/>
    <property type="match status" value="1"/>
</dbReference>